<proteinExistence type="predicted"/>
<dbReference type="GeneID" id="9183322"/>
<evidence type="ECO:0000256" key="1">
    <source>
        <dbReference type="SAM" id="MobiDB-lite"/>
    </source>
</evidence>
<dbReference type="RefSeq" id="XP_002840197.1">
    <property type="nucleotide sequence ID" value="XM_002840151.1"/>
</dbReference>
<gene>
    <name evidence="2" type="ORF">GSTUM_00008597001</name>
</gene>
<dbReference type="KEGG" id="tml:GSTUM_00008597001"/>
<accession>D5GIP5</accession>
<dbReference type="EMBL" id="FN430328">
    <property type="protein sequence ID" value="CAZ84388.1"/>
    <property type="molecule type" value="Genomic_DNA"/>
</dbReference>
<dbReference type="AlphaFoldDB" id="D5GIP5"/>
<evidence type="ECO:0000313" key="3">
    <source>
        <dbReference type="Proteomes" id="UP000006911"/>
    </source>
</evidence>
<feature type="region of interest" description="Disordered" evidence="1">
    <location>
        <begin position="1"/>
        <end position="22"/>
    </location>
</feature>
<keyword evidence="3" id="KW-1185">Reference proteome</keyword>
<dbReference type="Proteomes" id="UP000006911">
    <property type="component" value="Unassembled WGS sequence"/>
</dbReference>
<dbReference type="HOGENOM" id="CLU_2887465_0_0_1"/>
<organism evidence="2 3">
    <name type="scientific">Tuber melanosporum (strain Mel28)</name>
    <name type="common">Perigord black truffle</name>
    <dbReference type="NCBI Taxonomy" id="656061"/>
    <lineage>
        <taxon>Eukaryota</taxon>
        <taxon>Fungi</taxon>
        <taxon>Dikarya</taxon>
        <taxon>Ascomycota</taxon>
        <taxon>Pezizomycotina</taxon>
        <taxon>Pezizomycetes</taxon>
        <taxon>Pezizales</taxon>
        <taxon>Tuberaceae</taxon>
        <taxon>Tuber</taxon>
    </lineage>
</organism>
<evidence type="ECO:0000313" key="2">
    <source>
        <dbReference type="EMBL" id="CAZ84388.1"/>
    </source>
</evidence>
<reference evidence="2 3" key="1">
    <citation type="journal article" date="2010" name="Nature">
        <title>Perigord black truffle genome uncovers evolutionary origins and mechanisms of symbiosis.</title>
        <authorList>
            <person name="Martin F."/>
            <person name="Kohler A."/>
            <person name="Murat C."/>
            <person name="Balestrini R."/>
            <person name="Coutinho P.M."/>
            <person name="Jaillon O."/>
            <person name="Montanini B."/>
            <person name="Morin E."/>
            <person name="Noel B."/>
            <person name="Percudani R."/>
            <person name="Porcel B."/>
            <person name="Rubini A."/>
            <person name="Amicucci A."/>
            <person name="Amselem J."/>
            <person name="Anthouard V."/>
            <person name="Arcioni S."/>
            <person name="Artiguenave F."/>
            <person name="Aury J.M."/>
            <person name="Ballario P."/>
            <person name="Bolchi A."/>
            <person name="Brenna A."/>
            <person name="Brun A."/>
            <person name="Buee M."/>
            <person name="Cantarel B."/>
            <person name="Chevalier G."/>
            <person name="Couloux A."/>
            <person name="Da Silva C."/>
            <person name="Denoeud F."/>
            <person name="Duplessis S."/>
            <person name="Ghignone S."/>
            <person name="Hilselberger B."/>
            <person name="Iotti M."/>
            <person name="Marcais B."/>
            <person name="Mello A."/>
            <person name="Miranda M."/>
            <person name="Pacioni G."/>
            <person name="Quesneville H."/>
            <person name="Riccioni C."/>
            <person name="Ruotolo R."/>
            <person name="Splivallo R."/>
            <person name="Stocchi V."/>
            <person name="Tisserant E."/>
            <person name="Viscomi A.R."/>
            <person name="Zambonelli A."/>
            <person name="Zampieri E."/>
            <person name="Henrissat B."/>
            <person name="Lebrun M.H."/>
            <person name="Paolocci F."/>
            <person name="Bonfante P."/>
            <person name="Ottonello S."/>
            <person name="Wincker P."/>
        </authorList>
    </citation>
    <scope>NUCLEOTIDE SEQUENCE [LARGE SCALE GENOMIC DNA]</scope>
    <source>
        <strain evidence="2 3">Mel28</strain>
    </source>
</reference>
<protein>
    <submittedName>
        <fullName evidence="2">(Perigord truffle) hypothetical protein</fullName>
    </submittedName>
</protein>
<sequence>MSRRHSATYTISRSKGSGERDHSYAVLSLPAKEGYHLGVSRCGISYASEPWEATGGEGQNPLR</sequence>
<dbReference type="InParanoid" id="D5GIP5"/>
<name>D5GIP5_TUBMM</name>